<dbReference type="InterPro" id="IPR002939">
    <property type="entry name" value="DnaJ_C"/>
</dbReference>
<dbReference type="InterPro" id="IPR008971">
    <property type="entry name" value="HSP40/DnaJ_pept-bd"/>
</dbReference>
<comment type="pathway">
    <text evidence="1">tRNA modification; wybutosine-tRNA(Phe) biosynthesis.</text>
</comment>
<dbReference type="Pfam" id="PF02676">
    <property type="entry name" value="TYW3"/>
    <property type="match status" value="1"/>
</dbReference>
<evidence type="ECO:0000256" key="10">
    <source>
        <dbReference type="ARBA" id="ARBA00022833"/>
    </source>
</evidence>
<keyword evidence="10" id="KW-0862">Zinc</keyword>
<evidence type="ECO:0000256" key="6">
    <source>
        <dbReference type="ARBA" id="ARBA00022694"/>
    </source>
</evidence>
<keyword evidence="5" id="KW-0949">S-adenosyl-L-methionine</keyword>
<feature type="compositionally biased region" description="Polar residues" evidence="13">
    <location>
        <begin position="467"/>
        <end position="488"/>
    </location>
</feature>
<dbReference type="SUPFAM" id="SSF49493">
    <property type="entry name" value="HSP40/DnaJ peptide-binding domain"/>
    <property type="match status" value="2"/>
</dbReference>
<keyword evidence="4" id="KW-0808">Transferase</keyword>
<dbReference type="CDD" id="cd06257">
    <property type="entry name" value="DnaJ"/>
    <property type="match status" value="1"/>
</dbReference>
<feature type="domain" description="SAM-dependent methyltransferase TRM5/TYW2-type" evidence="16">
    <location>
        <begin position="606"/>
        <end position="865"/>
    </location>
</feature>
<dbReference type="Gene3D" id="2.60.260.20">
    <property type="entry name" value="Urease metallochaperone UreE, N-terminal domain"/>
    <property type="match status" value="2"/>
</dbReference>
<dbReference type="Gene3D" id="3.30.1960.10">
    <property type="entry name" value="tRNA wybutosine-synthesizing-like"/>
    <property type="match status" value="1"/>
</dbReference>
<dbReference type="PROSITE" id="PS00636">
    <property type="entry name" value="DNAJ_1"/>
    <property type="match status" value="1"/>
</dbReference>
<dbReference type="PANTHER" id="PTHR23245:SF25">
    <property type="entry name" value="TRNA WYBUTOSINE-SYNTHESIZING PROTEIN 2 HOMOLOG"/>
    <property type="match status" value="1"/>
</dbReference>
<dbReference type="Pfam" id="PF05347">
    <property type="entry name" value="Complex1_LYR"/>
    <property type="match status" value="1"/>
</dbReference>
<dbReference type="CDD" id="cd02440">
    <property type="entry name" value="AdoMet_MTases"/>
    <property type="match status" value="1"/>
</dbReference>
<dbReference type="SMART" id="SM00558">
    <property type="entry name" value="JmjC"/>
    <property type="match status" value="1"/>
</dbReference>
<dbReference type="SUPFAM" id="SSF46565">
    <property type="entry name" value="Chaperone J-domain"/>
    <property type="match status" value="1"/>
</dbReference>
<feature type="compositionally biased region" description="Low complexity" evidence="13">
    <location>
        <begin position="292"/>
        <end position="304"/>
    </location>
</feature>
<dbReference type="Proteomes" id="UP001438707">
    <property type="component" value="Unassembled WGS sequence"/>
</dbReference>
<evidence type="ECO:0000256" key="1">
    <source>
        <dbReference type="ARBA" id="ARBA00004797"/>
    </source>
</evidence>
<keyword evidence="7" id="KW-0479">Metal-binding</keyword>
<dbReference type="InterPro" id="IPR056743">
    <property type="entry name" value="TRM5-TYW2-like_MTfase"/>
</dbReference>
<keyword evidence="8" id="KW-0677">Repeat</keyword>
<dbReference type="InterPro" id="IPR003347">
    <property type="entry name" value="JmjC_dom"/>
</dbReference>
<dbReference type="Pfam" id="PF02475">
    <property type="entry name" value="TRM5-TYW2_MTfase"/>
    <property type="match status" value="1"/>
</dbReference>
<dbReference type="SUPFAM" id="SSF51197">
    <property type="entry name" value="Clavaminate synthase-like"/>
    <property type="match status" value="1"/>
</dbReference>
<dbReference type="Pfam" id="PF00226">
    <property type="entry name" value="DnaJ"/>
    <property type="match status" value="1"/>
</dbReference>
<dbReference type="PROSITE" id="PS50076">
    <property type="entry name" value="DNAJ_2"/>
    <property type="match status" value="1"/>
</dbReference>
<dbReference type="InterPro" id="IPR036869">
    <property type="entry name" value="J_dom_sf"/>
</dbReference>
<dbReference type="SUPFAM" id="SSF111278">
    <property type="entry name" value="SSo0622-like"/>
    <property type="match status" value="1"/>
</dbReference>
<dbReference type="PROSITE" id="PS51184">
    <property type="entry name" value="JMJC"/>
    <property type="match status" value="1"/>
</dbReference>
<comment type="similarity">
    <text evidence="2">Belongs to the JARID1 histone demethylase family.</text>
</comment>
<evidence type="ECO:0000259" key="15">
    <source>
        <dbReference type="PROSITE" id="PS51184"/>
    </source>
</evidence>
<dbReference type="Gene3D" id="3.30.300.110">
    <property type="entry name" value="Met-10+ protein-like domains"/>
    <property type="match status" value="1"/>
</dbReference>
<feature type="region of interest" description="Disordered" evidence="13">
    <location>
        <begin position="1606"/>
        <end position="1631"/>
    </location>
</feature>
<evidence type="ECO:0000256" key="5">
    <source>
        <dbReference type="ARBA" id="ARBA00022691"/>
    </source>
</evidence>
<evidence type="ECO:0000256" key="12">
    <source>
        <dbReference type="ARBA" id="ARBA00049400"/>
    </source>
</evidence>
<evidence type="ECO:0000256" key="7">
    <source>
        <dbReference type="ARBA" id="ARBA00022723"/>
    </source>
</evidence>
<evidence type="ECO:0000313" key="17">
    <source>
        <dbReference type="EMBL" id="KAK9825604.1"/>
    </source>
</evidence>
<dbReference type="GO" id="GO:0051082">
    <property type="term" value="F:unfolded protein binding"/>
    <property type="evidence" value="ECO:0007669"/>
    <property type="project" value="InterPro"/>
</dbReference>
<feature type="region of interest" description="Disordered" evidence="13">
    <location>
        <begin position="419"/>
        <end position="494"/>
    </location>
</feature>
<evidence type="ECO:0000256" key="13">
    <source>
        <dbReference type="SAM" id="MobiDB-lite"/>
    </source>
</evidence>
<feature type="domain" description="JmjC" evidence="15">
    <location>
        <begin position="1035"/>
        <end position="1188"/>
    </location>
</feature>
<dbReference type="InterPro" id="IPR018253">
    <property type="entry name" value="DnaJ_domain_CS"/>
</dbReference>
<dbReference type="InterPro" id="IPR036602">
    <property type="entry name" value="tRNA_yW-synthesising-like_sf"/>
</dbReference>
<dbReference type="GO" id="GO:0008270">
    <property type="term" value="F:zinc ion binding"/>
    <property type="evidence" value="ECO:0007669"/>
    <property type="project" value="UniProtKB-KW"/>
</dbReference>
<evidence type="ECO:0000259" key="16">
    <source>
        <dbReference type="PROSITE" id="PS51684"/>
    </source>
</evidence>
<dbReference type="GO" id="GO:0102522">
    <property type="term" value="F:tRNA 4-demethylwyosine alpha-amino-alpha-carboxypropyltransferase activity"/>
    <property type="evidence" value="ECO:0007669"/>
    <property type="project" value="UniProtKB-EC"/>
</dbReference>
<dbReference type="SMART" id="SM00271">
    <property type="entry name" value="DnaJ"/>
    <property type="match status" value="1"/>
</dbReference>
<name>A0AAW1QVS8_9CHLO</name>
<dbReference type="PRINTS" id="PR00625">
    <property type="entry name" value="JDOMAIN"/>
</dbReference>
<evidence type="ECO:0000256" key="11">
    <source>
        <dbReference type="ARBA" id="ARBA00049202"/>
    </source>
</evidence>
<dbReference type="PROSITE" id="PS51684">
    <property type="entry name" value="SAM_MT_TRM5_TYW2"/>
    <property type="match status" value="1"/>
</dbReference>
<gene>
    <name evidence="17" type="ORF">WJX74_009828</name>
</gene>
<dbReference type="Gene3D" id="3.40.50.150">
    <property type="entry name" value="Vaccinia Virus protein VP39"/>
    <property type="match status" value="1"/>
</dbReference>
<dbReference type="InterPro" id="IPR041667">
    <property type="entry name" value="Cupin_8"/>
</dbReference>
<dbReference type="CDD" id="cd10747">
    <property type="entry name" value="DnaJ_C"/>
    <property type="match status" value="1"/>
</dbReference>
<evidence type="ECO:0000259" key="14">
    <source>
        <dbReference type="PROSITE" id="PS50076"/>
    </source>
</evidence>
<dbReference type="PANTHER" id="PTHR23245">
    <property type="entry name" value="TRNA METHYLTRANSFERASE"/>
    <property type="match status" value="1"/>
</dbReference>
<dbReference type="InterPro" id="IPR030382">
    <property type="entry name" value="MeTrfase_TRM5/TYW2"/>
</dbReference>
<evidence type="ECO:0000256" key="4">
    <source>
        <dbReference type="ARBA" id="ARBA00022679"/>
    </source>
</evidence>
<comment type="caution">
    <text evidence="17">The sequence shown here is derived from an EMBL/GenBank/DDBJ whole genome shotgun (WGS) entry which is preliminary data.</text>
</comment>
<dbReference type="EMBL" id="JALJOS010000024">
    <property type="protein sequence ID" value="KAK9825604.1"/>
    <property type="molecule type" value="Genomic_DNA"/>
</dbReference>
<feature type="region of interest" description="Disordered" evidence="13">
    <location>
        <begin position="286"/>
        <end position="360"/>
    </location>
</feature>
<dbReference type="GO" id="GO:0031591">
    <property type="term" value="P:wybutosine biosynthetic process"/>
    <property type="evidence" value="ECO:0007669"/>
    <property type="project" value="TreeGrafter"/>
</dbReference>
<dbReference type="GO" id="GO:0005737">
    <property type="term" value="C:cytoplasm"/>
    <property type="evidence" value="ECO:0007669"/>
    <property type="project" value="TreeGrafter"/>
</dbReference>
<dbReference type="GO" id="GO:0030488">
    <property type="term" value="P:tRNA methylation"/>
    <property type="evidence" value="ECO:0007669"/>
    <property type="project" value="TreeGrafter"/>
</dbReference>
<dbReference type="GO" id="GO:0006457">
    <property type="term" value="P:protein folding"/>
    <property type="evidence" value="ECO:0007669"/>
    <property type="project" value="InterPro"/>
</dbReference>
<dbReference type="InterPro" id="IPR008011">
    <property type="entry name" value="Complex1_LYR_dom"/>
</dbReference>
<dbReference type="Gene3D" id="1.10.287.110">
    <property type="entry name" value="DnaJ domain"/>
    <property type="match status" value="1"/>
</dbReference>
<comment type="catalytic activity">
    <reaction evidence="11">
        <text>4-demethyl-7-[(3S)-3-amino-3-carboxypropyl]wyosine(37) in tRNA(Phe) + S-adenosyl-L-methionine = 7-[(3S)-3-amino-3-carboxypropyl]wyosine(37) in tRNA(Phe) + S-adenosyl-L-homocysteine + H(+)</text>
        <dbReference type="Rhea" id="RHEA:36635"/>
        <dbReference type="Rhea" id="RHEA-COMP:10378"/>
        <dbReference type="Rhea" id="RHEA-COMP:10379"/>
        <dbReference type="ChEBI" id="CHEBI:15378"/>
        <dbReference type="ChEBI" id="CHEBI:57856"/>
        <dbReference type="ChEBI" id="CHEBI:59789"/>
        <dbReference type="ChEBI" id="CHEBI:73543"/>
        <dbReference type="ChEBI" id="CHEBI:73550"/>
        <dbReference type="EC" id="2.1.1.282"/>
    </reaction>
</comment>
<reference evidence="17 18" key="1">
    <citation type="journal article" date="2024" name="Nat. Commun.">
        <title>Phylogenomics reveals the evolutionary origins of lichenization in chlorophyte algae.</title>
        <authorList>
            <person name="Puginier C."/>
            <person name="Libourel C."/>
            <person name="Otte J."/>
            <person name="Skaloud P."/>
            <person name="Haon M."/>
            <person name="Grisel S."/>
            <person name="Petersen M."/>
            <person name="Berrin J.G."/>
            <person name="Delaux P.M."/>
            <person name="Dal Grande F."/>
            <person name="Keller J."/>
        </authorList>
    </citation>
    <scope>NUCLEOTIDE SEQUENCE [LARGE SCALE GENOMIC DNA]</scope>
    <source>
        <strain evidence="17 18">SAG 2145</strain>
    </source>
</reference>
<sequence>MSELQAFILRGEVVKLYRTFLRTVRHAPVNLQSELRQQVRTGFDAHSAPKDAYGSRSLLSMVAQDSFNQKKSQALIALEEADKSRKGSVDAPIVDLVNELNNHEHIFTTSSCSGRVSVFAEPDAASRATGKKGGAWAYATHDLASLPDIQDSIKPYILEGCQLIFRCEAFILHANVRNVTIAQKLLGCARATGFRESGLTMGRSGIVVGVRCSIRLEVPVADQGQMLVSAEYMQYLVELANTKMKANGQRIEAFQAACKAAFAPEAAAVAPAGPPAAKPVYLSRRKRNKLSQQQHQQEQQQRQHQPNDMTPAPPNGNAFAELTATPGPSGDAAPSLPSLTAHESAADGTQQNGLQGLRTPVLAVPRRETKAAKDALQALGMLDRARKAEQMAAGSRIAFPLTSEAATQLQALASQSSLANAAQHSMPDATGIDEQQGNEGMDEGTDTVRPSNELLLNSADGQPDSADGSTANGTVSAPESSASGSHFTAANGGHAPAARLAGSAARAGSHSAEMLGRTNKAAIGPAHQQRAAPSVEKDAGSTLDVLISLMRSGVAQLEWRELLASRRAGGPSPAAKLRAGMQHLLSAQGMPWREHDALLAELPARWEVLGDLALLPSDCMASSAWHPLQPAAWHCVAEGLGVTRLARQARIAPTGTRDSQAELLLGEDGWVVQRQHGIKYSLDVTRCMFSSGNVTERARIGRQPCQDQVVVDLFTGIGYFTLPMLVQAGAKRVHACEWNPAALEALQRNLHMNGVTDRCTVLPGDCRAHAPKGIADRVLLGLIPSSRIGWGPAIAALKPEGGILHLHENLSDSREAADVTAILDGLDAEATSLGRPSLFRVLRLERVKWYAPHIRHVVLDIECLPASSPSKASTSLSGLANGMHSVDSKCKDDAGPGGPQAPHAAQKQEMAQHATPEHMPKEREVPVLHGVSAQHFQNVVAPAQLPVILRGLDLGPAAKRWSPAYLKSCPSADHIVSAHVCSEPHGRLDFVNRNFEFKCMPLSELIERCSSPNSGLSPLLAQGERLYLRSIGKNPRKEVSDVAALFPDLAADLAPMHHIPPGQLFSTALRMSSDGLQLWTHYDVMPNLLLQICGRKQISLWDPSQEDYLYIVGSSSQVINIEEPDLQHYPDFAAARSWNCIIEAGDVLYIPPVWFHHVTCEGFCASVNMFWRDLPSQLYEKKDLYGNRDVAAFGKAAAAVDQRAGFLQALQASKLYQGGSRPPRGLQLLYSGFPSSPEGSVADTLSGQGPAKVPNCLLSLATFHTASAGPRLQGQHKGAQPPVNSRPIHSTAEALAKDYYDILGVSRSASAGEIKKAYYQLAKKYHPDANKNDEAAAKRFQEAGKAYECLKDPQQRQIYDQVGPEGMEQGAGQGGGNPFAGFRGGGNPFSGFGGFDSQGFKFSFGQGGSQDMSQEDIQQLLRNFGLGGFGGFGGPQPGPSLRAFLRLTFMESVNGLSKELQVGKPGGGQQSIKVDIPAGIQDGHTIEFAGMGLPSRDKGGPPGSLVVEIEVQPHEVFQRDGLNVHVAAKVDFVDAILGGTITIPTLKGDQEIRLQPGTQSLEVVVMAGEGIAHPERARRQKGDLHVHIDLQLPRSLTARQRQLLQDFHKDPADSDDPGEPQAQPASTFGLW</sequence>
<protein>
    <submittedName>
        <fullName evidence="17">Uncharacterized protein</fullName>
    </submittedName>
</protein>
<dbReference type="FunFam" id="3.40.50.150:FF:000131">
    <property type="entry name" value="tRNA wybutosine-synthesizing protein 2/3/4"/>
    <property type="match status" value="1"/>
</dbReference>
<evidence type="ECO:0000256" key="9">
    <source>
        <dbReference type="ARBA" id="ARBA00022771"/>
    </source>
</evidence>
<dbReference type="FunFam" id="2.60.260.20:FF:000005">
    <property type="entry name" value="Chaperone protein dnaJ 1, mitochondrial"/>
    <property type="match status" value="1"/>
</dbReference>
<evidence type="ECO:0000313" key="18">
    <source>
        <dbReference type="Proteomes" id="UP001438707"/>
    </source>
</evidence>
<dbReference type="GO" id="GO:0008175">
    <property type="term" value="F:tRNA methyltransferase activity"/>
    <property type="evidence" value="ECO:0007669"/>
    <property type="project" value="TreeGrafter"/>
</dbReference>
<dbReference type="Pfam" id="PF01556">
    <property type="entry name" value="DnaJ_C"/>
    <property type="match status" value="1"/>
</dbReference>
<accession>A0AAW1QVS8</accession>
<evidence type="ECO:0000256" key="3">
    <source>
        <dbReference type="ARBA" id="ARBA00022603"/>
    </source>
</evidence>
<feature type="domain" description="J" evidence="14">
    <location>
        <begin position="1298"/>
        <end position="1363"/>
    </location>
</feature>
<feature type="region of interest" description="Disordered" evidence="13">
    <location>
        <begin position="874"/>
        <end position="919"/>
    </location>
</feature>
<keyword evidence="18" id="KW-1185">Reference proteome</keyword>
<dbReference type="Gene3D" id="2.60.120.650">
    <property type="entry name" value="Cupin"/>
    <property type="match status" value="1"/>
</dbReference>
<keyword evidence="6" id="KW-0819">tRNA processing</keyword>
<evidence type="ECO:0000256" key="8">
    <source>
        <dbReference type="ARBA" id="ARBA00022737"/>
    </source>
</evidence>
<dbReference type="InterPro" id="IPR001623">
    <property type="entry name" value="DnaJ_domain"/>
</dbReference>
<dbReference type="SUPFAM" id="SSF53335">
    <property type="entry name" value="S-adenosyl-L-methionine-dependent methyltransferases"/>
    <property type="match status" value="1"/>
</dbReference>
<keyword evidence="9" id="KW-0863">Zinc-finger</keyword>
<evidence type="ECO:0000256" key="2">
    <source>
        <dbReference type="ARBA" id="ARBA00006801"/>
    </source>
</evidence>
<dbReference type="Pfam" id="PF13621">
    <property type="entry name" value="Cupin_8"/>
    <property type="match status" value="1"/>
</dbReference>
<dbReference type="Pfam" id="PF25133">
    <property type="entry name" value="TYW2_N_2"/>
    <property type="match status" value="1"/>
</dbReference>
<comment type="catalytic activity">
    <reaction evidence="12">
        <text>4-demethylwyosine(37) in tRNA(Phe) + S-adenosyl-L-methionine = 4-demethyl-7-[(3S)-3-amino-3-carboxypropyl]wyosine(37) in tRNA(Phe) + S-methyl-5'-thioadenosine + H(+)</text>
        <dbReference type="Rhea" id="RHEA:36355"/>
        <dbReference type="Rhea" id="RHEA-COMP:10164"/>
        <dbReference type="Rhea" id="RHEA-COMP:10378"/>
        <dbReference type="ChEBI" id="CHEBI:15378"/>
        <dbReference type="ChEBI" id="CHEBI:17509"/>
        <dbReference type="ChEBI" id="CHEBI:59789"/>
        <dbReference type="ChEBI" id="CHEBI:64315"/>
        <dbReference type="ChEBI" id="CHEBI:73550"/>
        <dbReference type="EC" id="2.5.1.114"/>
    </reaction>
</comment>
<dbReference type="InterPro" id="IPR029063">
    <property type="entry name" value="SAM-dependent_MTases_sf"/>
</dbReference>
<proteinExistence type="inferred from homology"/>
<dbReference type="InterPro" id="IPR003827">
    <property type="entry name" value="tRNA_yW-synthesising"/>
</dbReference>
<keyword evidence="3" id="KW-0489">Methyltransferase</keyword>
<organism evidence="17 18">
    <name type="scientific">Apatococcus lobatus</name>
    <dbReference type="NCBI Taxonomy" id="904363"/>
    <lineage>
        <taxon>Eukaryota</taxon>
        <taxon>Viridiplantae</taxon>
        <taxon>Chlorophyta</taxon>
        <taxon>core chlorophytes</taxon>
        <taxon>Trebouxiophyceae</taxon>
        <taxon>Chlorellales</taxon>
        <taxon>Chlorellaceae</taxon>
        <taxon>Apatococcus</taxon>
    </lineage>
</organism>
<dbReference type="InterPro" id="IPR056744">
    <property type="entry name" value="TRM5/TYW2-like_N"/>
</dbReference>